<organism evidence="2 3">
    <name type="scientific">Periweissella ghanensis</name>
    <dbReference type="NCBI Taxonomy" id="467997"/>
    <lineage>
        <taxon>Bacteria</taxon>
        <taxon>Bacillati</taxon>
        <taxon>Bacillota</taxon>
        <taxon>Bacilli</taxon>
        <taxon>Lactobacillales</taxon>
        <taxon>Lactobacillaceae</taxon>
        <taxon>Periweissella</taxon>
    </lineage>
</organism>
<keyword evidence="1" id="KW-1133">Transmembrane helix</keyword>
<evidence type="ECO:0000256" key="1">
    <source>
        <dbReference type="SAM" id="Phobius"/>
    </source>
</evidence>
<feature type="transmembrane region" description="Helical" evidence="1">
    <location>
        <begin position="172"/>
        <end position="191"/>
    </location>
</feature>
<dbReference type="InterPro" id="IPR010699">
    <property type="entry name" value="DUF1275"/>
</dbReference>
<gene>
    <name evidence="2" type="ORF">WGH24286_00680</name>
</gene>
<evidence type="ECO:0008006" key="4">
    <source>
        <dbReference type="Google" id="ProtNLM"/>
    </source>
</evidence>
<dbReference type="PANTHER" id="PTHR37314:SF4">
    <property type="entry name" value="UPF0700 TRANSMEMBRANE PROTEIN YOAK"/>
    <property type="match status" value="1"/>
</dbReference>
<name>A0ABM8ZBJ8_9LACO</name>
<dbReference type="PANTHER" id="PTHR37314">
    <property type="entry name" value="SLR0142 PROTEIN"/>
    <property type="match status" value="1"/>
</dbReference>
<feature type="transmembrane region" description="Helical" evidence="1">
    <location>
        <begin position="117"/>
        <end position="144"/>
    </location>
</feature>
<sequence length="229" mass="25345">MHTRIHPTQSLRIAVTLSLLGGYLDAFCYLNFDGHFASLQSGNIIMLTVNLFNHHFATALSYLIPLATFVLGAGCNYICRHHFPENQTYVWQELSLIIELIGFFICGLFASTLNEHILIGIMAFFAAIQADTLNSVHGVTYAAIMSTNNLKTLGSSIGEFFLTRQKSALRNTINFAAIIFAFFIGAVLATIGTEYLGVHALFGLCIFIIMALVILRHHLFNHATVTQVK</sequence>
<dbReference type="EMBL" id="CAKKNT010000006">
    <property type="protein sequence ID" value="CAH0418262.1"/>
    <property type="molecule type" value="Genomic_DNA"/>
</dbReference>
<proteinExistence type="predicted"/>
<reference evidence="2 3" key="1">
    <citation type="submission" date="2021-11" db="EMBL/GenBank/DDBJ databases">
        <authorList>
            <person name="Depoorter E."/>
        </authorList>
    </citation>
    <scope>NUCLEOTIDE SEQUENCE [LARGE SCALE GENOMIC DNA]</scope>
    <source>
        <strain evidence="2 3">LMG 24286</strain>
    </source>
</reference>
<protein>
    <recommendedName>
        <fullName evidence="4">DUF1275 domain-containing protein</fullName>
    </recommendedName>
</protein>
<dbReference type="Proteomes" id="UP000789719">
    <property type="component" value="Unassembled WGS sequence"/>
</dbReference>
<feature type="transmembrane region" description="Helical" evidence="1">
    <location>
        <begin position="52"/>
        <end position="78"/>
    </location>
</feature>
<dbReference type="Pfam" id="PF06912">
    <property type="entry name" value="DUF1275"/>
    <property type="match status" value="1"/>
</dbReference>
<keyword evidence="1" id="KW-0472">Membrane</keyword>
<keyword evidence="3" id="KW-1185">Reference proteome</keyword>
<feature type="transmembrane region" description="Helical" evidence="1">
    <location>
        <begin position="12"/>
        <end position="32"/>
    </location>
</feature>
<feature type="transmembrane region" description="Helical" evidence="1">
    <location>
        <begin position="197"/>
        <end position="215"/>
    </location>
</feature>
<keyword evidence="1" id="KW-0812">Transmembrane</keyword>
<evidence type="ECO:0000313" key="3">
    <source>
        <dbReference type="Proteomes" id="UP000789719"/>
    </source>
</evidence>
<dbReference type="RefSeq" id="WP_230098358.1">
    <property type="nucleotide sequence ID" value="NZ_CAKKNT010000006.1"/>
</dbReference>
<evidence type="ECO:0000313" key="2">
    <source>
        <dbReference type="EMBL" id="CAH0418262.1"/>
    </source>
</evidence>
<feature type="transmembrane region" description="Helical" evidence="1">
    <location>
        <begin position="90"/>
        <end position="111"/>
    </location>
</feature>
<accession>A0ABM8ZBJ8</accession>
<comment type="caution">
    <text evidence="2">The sequence shown here is derived from an EMBL/GenBank/DDBJ whole genome shotgun (WGS) entry which is preliminary data.</text>
</comment>